<dbReference type="EMBL" id="BBNS01000001">
    <property type="protein sequence ID" value="GAL69434.1"/>
    <property type="molecule type" value="Genomic_DNA"/>
</dbReference>
<gene>
    <name evidence="1" type="ORF">JCM19302_4163</name>
</gene>
<dbReference type="AlphaFoldDB" id="A0A090W1T1"/>
<dbReference type="Proteomes" id="UP000029646">
    <property type="component" value="Unassembled WGS sequence"/>
</dbReference>
<evidence type="ECO:0000313" key="2">
    <source>
        <dbReference type="Proteomes" id="UP000029646"/>
    </source>
</evidence>
<reference evidence="1 2" key="1">
    <citation type="journal article" date="2014" name="Genome Announc.">
        <title>Draft Genome Sequence of Marine Flavobacterium Jejuia pallidilutea Strain 11shimoA1 and Pigmentation Mutants.</title>
        <authorList>
            <person name="Takatani N."/>
            <person name="Nakanishi M."/>
            <person name="Meirelles P."/>
            <person name="Mino S."/>
            <person name="Suda W."/>
            <person name="Oshima K."/>
            <person name="Hattori M."/>
            <person name="Ohkuma M."/>
            <person name="Hosokawa M."/>
            <person name="Miyashita K."/>
            <person name="Thompson F.L."/>
            <person name="Niwa A."/>
            <person name="Sawabe T."/>
            <person name="Sawabe T."/>
        </authorList>
    </citation>
    <scope>NUCLEOTIDE SEQUENCE [LARGE SCALE GENOMIC DNA]</scope>
    <source>
        <strain evidence="2">JCM19302</strain>
    </source>
</reference>
<accession>A0A090W1T1</accession>
<organism evidence="1 2">
    <name type="scientific">Jejuia pallidilutea</name>
    <dbReference type="NCBI Taxonomy" id="504487"/>
    <lineage>
        <taxon>Bacteria</taxon>
        <taxon>Pseudomonadati</taxon>
        <taxon>Bacteroidota</taxon>
        <taxon>Flavobacteriia</taxon>
        <taxon>Flavobacteriales</taxon>
        <taxon>Flavobacteriaceae</taxon>
        <taxon>Jejuia</taxon>
    </lineage>
</organism>
<protein>
    <submittedName>
        <fullName evidence="1">Uncharacterized protein</fullName>
    </submittedName>
</protein>
<sequence length="57" mass="5983">MVSCQEEDYEFGDIVAPSNINIEVKYIDEGTESAAPGLGSGLVEFSATADGATAYHL</sequence>
<comment type="caution">
    <text evidence="1">The sequence shown here is derived from an EMBL/GenBank/DDBJ whole genome shotgun (WGS) entry which is preliminary data.</text>
</comment>
<proteinExistence type="predicted"/>
<name>A0A090W1T1_9FLAO</name>
<evidence type="ECO:0000313" key="1">
    <source>
        <dbReference type="EMBL" id="GAL69434.1"/>
    </source>
</evidence>